<dbReference type="EMBL" id="JASBWU010000013">
    <property type="protein sequence ID" value="KAJ9116883.1"/>
    <property type="molecule type" value="Genomic_DNA"/>
</dbReference>
<evidence type="ECO:0000313" key="2">
    <source>
        <dbReference type="Proteomes" id="UP001243375"/>
    </source>
</evidence>
<keyword evidence="2" id="KW-1185">Reference proteome</keyword>
<sequence length="453" mass="46799">MSTPPPPTSAAITLPFTPTDTATSITPTASTIAFRAAVPQLLKPLAPELSALYTARLRLLVDLPVGSSRGWCCTHCGWLREEYGWKVVKVKQEKGKKKADKTTAVAPVKKGRAKGKAKGKMVMEETVTDIPMPSSTITLSDADVSPQTSPLPSKLGTGARTPATTAVTKNRTKYSCHLCGSVITLRPPSAATKAEYMSARRTKAIVAANDGDVSVLPAANGITSVAGTKRTRASMKQEEAKTVNSGSSNSTNATLVPPATFHPSTSSSEQTTPTTSSGKPLFPNPIKASPKLAFIPHTDPQTATEPLPPLIPSALPPPGEERPAGVRNAVGFVNLGPAGGSVSKGKGKAAAVGKTGRKPSGLKTSTVMPQLPAAGVPSQSTITPPPVLRNPPPTNAAAAKPTLPTAAAPPPKKKQKTGLAKLLADNKARERESAEKKKSAAAGGGLLSLDWEL</sequence>
<proteinExistence type="predicted"/>
<protein>
    <submittedName>
        <fullName evidence="1">Uncharacterized protein</fullName>
    </submittedName>
</protein>
<organism evidence="1 2">
    <name type="scientific">Naganishia vaughanmartiniae</name>
    <dbReference type="NCBI Taxonomy" id="1424756"/>
    <lineage>
        <taxon>Eukaryota</taxon>
        <taxon>Fungi</taxon>
        <taxon>Dikarya</taxon>
        <taxon>Basidiomycota</taxon>
        <taxon>Agaricomycotina</taxon>
        <taxon>Tremellomycetes</taxon>
        <taxon>Filobasidiales</taxon>
        <taxon>Filobasidiaceae</taxon>
        <taxon>Naganishia</taxon>
    </lineage>
</organism>
<evidence type="ECO:0000313" key="1">
    <source>
        <dbReference type="EMBL" id="KAJ9116883.1"/>
    </source>
</evidence>
<accession>A0ACC2WZJ0</accession>
<gene>
    <name evidence="1" type="ORF">QFC22_004540</name>
</gene>
<comment type="caution">
    <text evidence="1">The sequence shown here is derived from an EMBL/GenBank/DDBJ whole genome shotgun (WGS) entry which is preliminary data.</text>
</comment>
<dbReference type="Proteomes" id="UP001243375">
    <property type="component" value="Unassembled WGS sequence"/>
</dbReference>
<name>A0ACC2WZJ0_9TREE</name>
<reference evidence="1" key="1">
    <citation type="submission" date="2023-04" db="EMBL/GenBank/DDBJ databases">
        <title>Draft Genome sequencing of Naganishia species isolated from polar environments using Oxford Nanopore Technology.</title>
        <authorList>
            <person name="Leo P."/>
            <person name="Venkateswaran K."/>
        </authorList>
    </citation>
    <scope>NUCLEOTIDE SEQUENCE</scope>
    <source>
        <strain evidence="1">MNA-CCFEE 5425</strain>
    </source>
</reference>